<sequence length="201" mass="22470">MKKQQFVFVLILFLIIILSAGCTSKNNNVATLRVNQDSNYVETFEDLSLGNIFDFEFTLPEAENKWVNLWVDSYVDGVKQADPLISLNYGNSLNEADEGHLGFALVTLDSADLLAILYAPGVSGRGVIERNPQEGVISSFEIINEQESIEIKTGEPTILAVYRETTNHSIRTVNLKDAASVEQIIKQDDLVYLLKIKIEEE</sequence>
<dbReference type="EMBL" id="BAABDL010000123">
    <property type="protein sequence ID" value="GAA4077614.1"/>
    <property type="molecule type" value="Genomic_DNA"/>
</dbReference>
<gene>
    <name evidence="1" type="ORF">GCM10022410_22890</name>
</gene>
<reference evidence="2" key="1">
    <citation type="journal article" date="2019" name="Int. J. Syst. Evol. Microbiol.">
        <title>The Global Catalogue of Microorganisms (GCM) 10K type strain sequencing project: providing services to taxonomists for standard genome sequencing and annotation.</title>
        <authorList>
            <consortium name="The Broad Institute Genomics Platform"/>
            <consortium name="The Broad Institute Genome Sequencing Center for Infectious Disease"/>
            <person name="Wu L."/>
            <person name="Ma J."/>
        </authorList>
    </citation>
    <scope>NUCLEOTIDE SEQUENCE [LARGE SCALE GENOMIC DNA]</scope>
    <source>
        <strain evidence="2">JCM 17250</strain>
    </source>
</reference>
<dbReference type="RefSeq" id="WP_344913299.1">
    <property type="nucleotide sequence ID" value="NZ_BAABDL010000123.1"/>
</dbReference>
<name>A0ABP7VZM3_9BACI</name>
<accession>A0ABP7VZM3</accession>
<proteinExistence type="predicted"/>
<evidence type="ECO:0000313" key="1">
    <source>
        <dbReference type="EMBL" id="GAA4077614.1"/>
    </source>
</evidence>
<comment type="caution">
    <text evidence="1">The sequence shown here is derived from an EMBL/GenBank/DDBJ whole genome shotgun (WGS) entry which is preliminary data.</text>
</comment>
<keyword evidence="2" id="KW-1185">Reference proteome</keyword>
<evidence type="ECO:0008006" key="3">
    <source>
        <dbReference type="Google" id="ProtNLM"/>
    </source>
</evidence>
<organism evidence="1 2">
    <name type="scientific">Amphibacillus indicireducens</name>
    <dbReference type="NCBI Taxonomy" id="1076330"/>
    <lineage>
        <taxon>Bacteria</taxon>
        <taxon>Bacillati</taxon>
        <taxon>Bacillota</taxon>
        <taxon>Bacilli</taxon>
        <taxon>Bacillales</taxon>
        <taxon>Bacillaceae</taxon>
        <taxon>Amphibacillus</taxon>
    </lineage>
</organism>
<evidence type="ECO:0000313" key="2">
    <source>
        <dbReference type="Proteomes" id="UP001501734"/>
    </source>
</evidence>
<dbReference type="PROSITE" id="PS51257">
    <property type="entry name" value="PROKAR_LIPOPROTEIN"/>
    <property type="match status" value="1"/>
</dbReference>
<dbReference type="Proteomes" id="UP001501734">
    <property type="component" value="Unassembled WGS sequence"/>
</dbReference>
<protein>
    <recommendedName>
        <fullName evidence="3">Lipoprotein</fullName>
    </recommendedName>
</protein>